<organism evidence="1 2">
    <name type="scientific">Neorhodopirellula lusitana</name>
    <dbReference type="NCBI Taxonomy" id="445327"/>
    <lineage>
        <taxon>Bacteria</taxon>
        <taxon>Pseudomonadati</taxon>
        <taxon>Planctomycetota</taxon>
        <taxon>Planctomycetia</taxon>
        <taxon>Pirellulales</taxon>
        <taxon>Pirellulaceae</taxon>
        <taxon>Neorhodopirellula</taxon>
    </lineage>
</organism>
<keyword evidence="2" id="KW-1185">Reference proteome</keyword>
<sequence>MSSVWYLNGLWGSVPEAHRVRQRSRNVHVSCGNLEGINKMDMSETSRPMIDEVDLMIDNARLRDELEPYRDESIDDPTTRRMPLRQENEYLASILAWERAPALPIREWFNPPLTIAAPDSLDDSQLKVALQQTLQQLHSQNILLTCTDHLSDRELYRVIYRDILPCCEKKLASPGNELEWRCVEDNETWLTYYASAVERRRFQEEYQVDLPESRNPPHLRRIPGRR</sequence>
<gene>
    <name evidence="1" type="ORF">SAMN06265222_101312</name>
</gene>
<protein>
    <submittedName>
        <fullName evidence="1">Uncharacterized protein</fullName>
    </submittedName>
</protein>
<evidence type="ECO:0000313" key="1">
    <source>
        <dbReference type="EMBL" id="SMP39474.1"/>
    </source>
</evidence>
<dbReference type="EMBL" id="FXUG01000001">
    <property type="protein sequence ID" value="SMP39474.1"/>
    <property type="molecule type" value="Genomic_DNA"/>
</dbReference>
<name>A0ABY1PNU4_9BACT</name>
<accession>A0ABY1PNU4</accession>
<dbReference type="Proteomes" id="UP001158067">
    <property type="component" value="Unassembled WGS sequence"/>
</dbReference>
<proteinExistence type="predicted"/>
<evidence type="ECO:0000313" key="2">
    <source>
        <dbReference type="Proteomes" id="UP001158067"/>
    </source>
</evidence>
<reference evidence="1 2" key="1">
    <citation type="submission" date="2017-05" db="EMBL/GenBank/DDBJ databases">
        <authorList>
            <person name="Varghese N."/>
            <person name="Submissions S."/>
        </authorList>
    </citation>
    <scope>NUCLEOTIDE SEQUENCE [LARGE SCALE GENOMIC DNA]</scope>
    <source>
        <strain evidence="1 2">DSM 25457</strain>
    </source>
</reference>
<comment type="caution">
    <text evidence="1">The sequence shown here is derived from an EMBL/GenBank/DDBJ whole genome shotgun (WGS) entry which is preliminary data.</text>
</comment>